<keyword evidence="3" id="KW-0963">Cytoplasm</keyword>
<dbReference type="SUPFAM" id="SSF47616">
    <property type="entry name" value="GST C-terminal domain-like"/>
    <property type="match status" value="1"/>
</dbReference>
<evidence type="ECO:0000259" key="5">
    <source>
        <dbReference type="PROSITE" id="PS50405"/>
    </source>
</evidence>
<evidence type="ECO:0000259" key="4">
    <source>
        <dbReference type="PROSITE" id="PS50404"/>
    </source>
</evidence>
<evidence type="ECO:0000313" key="6">
    <source>
        <dbReference type="EMBL" id="KAK6925002.1"/>
    </source>
</evidence>
<accession>A0AAN8VCR0</accession>
<evidence type="ECO:0000256" key="1">
    <source>
        <dbReference type="ARBA" id="ARBA00022679"/>
    </source>
</evidence>
<dbReference type="GO" id="GO:0004364">
    <property type="term" value="F:glutathione transferase activity"/>
    <property type="evidence" value="ECO:0007669"/>
    <property type="project" value="UniProtKB-UniRule"/>
</dbReference>
<comment type="caution">
    <text evidence="6">The sequence shown here is derived from an EMBL/GenBank/DDBJ whole genome shotgun (WGS) entry which is preliminary data.</text>
</comment>
<dbReference type="CDD" id="cd03058">
    <property type="entry name" value="GST_N_Tau"/>
    <property type="match status" value="1"/>
</dbReference>
<dbReference type="EMBL" id="JBAMMX010000016">
    <property type="protein sequence ID" value="KAK6925002.1"/>
    <property type="molecule type" value="Genomic_DNA"/>
</dbReference>
<dbReference type="Gene3D" id="3.40.30.10">
    <property type="entry name" value="Glutaredoxin"/>
    <property type="match status" value="1"/>
</dbReference>
<dbReference type="InterPro" id="IPR045074">
    <property type="entry name" value="GST_C_Tau"/>
</dbReference>
<dbReference type="PROSITE" id="PS50404">
    <property type="entry name" value="GST_NTER"/>
    <property type="match status" value="1"/>
</dbReference>
<feature type="domain" description="GST N-terminal" evidence="4">
    <location>
        <begin position="5"/>
        <end position="84"/>
    </location>
</feature>
<dbReference type="PROSITE" id="PS50405">
    <property type="entry name" value="GST_CTER"/>
    <property type="match status" value="1"/>
</dbReference>
<gene>
    <name evidence="6" type="ORF">RJ641_009328</name>
</gene>
<evidence type="ECO:0000256" key="2">
    <source>
        <dbReference type="ARBA" id="ARBA00047960"/>
    </source>
</evidence>
<dbReference type="GO" id="GO:0006749">
    <property type="term" value="P:glutathione metabolic process"/>
    <property type="evidence" value="ECO:0007669"/>
    <property type="project" value="InterPro"/>
</dbReference>
<dbReference type="PANTHER" id="PTHR11260:SF711">
    <property type="entry name" value="GLUTATHIONE S-TRANSFERASE U9"/>
    <property type="match status" value="1"/>
</dbReference>
<protein>
    <recommendedName>
        <fullName evidence="3">Glutathione S-transferase</fullName>
        <ecNumber evidence="3">2.5.1.18</ecNumber>
    </recommendedName>
</protein>
<sequence>MGEESRVKLHGMWASPFAKRIEVALKIKGIDYEPIEENLLNKSELLLKYNAVHKLVPVLVHEGKPIAESSIILEYIDETWNTSHPFLPRDPYERARVRFWAKYLDLQVLENLRSVLKAPADKQEKALETFYGYLKILEENMDEIFPEGSARAIDANSLGLLDIMMCSASRTNKAIEEALNLKLINPERHPKLYSWIEAVGEVPLVKELIAPHEKLVGFFQYFRQIALQAQKA</sequence>
<dbReference type="FunFam" id="3.40.30.10:FF:000014">
    <property type="entry name" value="Tau class glutathione S-transferase"/>
    <property type="match status" value="1"/>
</dbReference>
<evidence type="ECO:0000313" key="7">
    <source>
        <dbReference type="Proteomes" id="UP001370490"/>
    </source>
</evidence>
<name>A0AAN8VCR0_9MAGN</name>
<dbReference type="InterPro" id="IPR045073">
    <property type="entry name" value="Omega/Tau-like"/>
</dbReference>
<keyword evidence="1 3" id="KW-0808">Transferase</keyword>
<evidence type="ECO:0000256" key="3">
    <source>
        <dbReference type="RuleBase" id="RU369102"/>
    </source>
</evidence>
<dbReference type="SFLD" id="SFLDG00358">
    <property type="entry name" value="Main_(cytGST)"/>
    <property type="match status" value="1"/>
</dbReference>
<proteinExistence type="inferred from homology"/>
<dbReference type="InterPro" id="IPR004045">
    <property type="entry name" value="Glutathione_S-Trfase_N"/>
</dbReference>
<dbReference type="Proteomes" id="UP001370490">
    <property type="component" value="Unassembled WGS sequence"/>
</dbReference>
<dbReference type="Pfam" id="PF02798">
    <property type="entry name" value="GST_N"/>
    <property type="match status" value="1"/>
</dbReference>
<dbReference type="InterPro" id="IPR010987">
    <property type="entry name" value="Glutathione-S-Trfase_C-like"/>
</dbReference>
<feature type="domain" description="GST C-terminal" evidence="5">
    <location>
        <begin position="90"/>
        <end position="225"/>
    </location>
</feature>
<keyword evidence="7" id="KW-1185">Reference proteome</keyword>
<comment type="similarity">
    <text evidence="3">Belongs to the GST superfamily.</text>
</comment>
<dbReference type="CDD" id="cd03185">
    <property type="entry name" value="GST_C_Tau"/>
    <property type="match status" value="1"/>
</dbReference>
<organism evidence="6 7">
    <name type="scientific">Dillenia turbinata</name>
    <dbReference type="NCBI Taxonomy" id="194707"/>
    <lineage>
        <taxon>Eukaryota</taxon>
        <taxon>Viridiplantae</taxon>
        <taxon>Streptophyta</taxon>
        <taxon>Embryophyta</taxon>
        <taxon>Tracheophyta</taxon>
        <taxon>Spermatophyta</taxon>
        <taxon>Magnoliopsida</taxon>
        <taxon>eudicotyledons</taxon>
        <taxon>Gunneridae</taxon>
        <taxon>Pentapetalae</taxon>
        <taxon>Dilleniales</taxon>
        <taxon>Dilleniaceae</taxon>
        <taxon>Dillenia</taxon>
    </lineage>
</organism>
<dbReference type="InterPro" id="IPR036282">
    <property type="entry name" value="Glutathione-S-Trfase_C_sf"/>
</dbReference>
<comment type="subcellular location">
    <subcellularLocation>
        <location evidence="3">Cytoplasm</location>
        <location evidence="3">Cytosol</location>
    </subcellularLocation>
</comment>
<dbReference type="SFLD" id="SFLDS00019">
    <property type="entry name" value="Glutathione_Transferase_(cytos"/>
    <property type="match status" value="1"/>
</dbReference>
<comment type="catalytic activity">
    <reaction evidence="2 3">
        <text>RX + glutathione = an S-substituted glutathione + a halide anion + H(+)</text>
        <dbReference type="Rhea" id="RHEA:16437"/>
        <dbReference type="ChEBI" id="CHEBI:15378"/>
        <dbReference type="ChEBI" id="CHEBI:16042"/>
        <dbReference type="ChEBI" id="CHEBI:17792"/>
        <dbReference type="ChEBI" id="CHEBI:57925"/>
        <dbReference type="ChEBI" id="CHEBI:90779"/>
        <dbReference type="EC" id="2.5.1.18"/>
    </reaction>
</comment>
<dbReference type="SUPFAM" id="SSF52833">
    <property type="entry name" value="Thioredoxin-like"/>
    <property type="match status" value="1"/>
</dbReference>
<dbReference type="Gene3D" id="1.20.1050.10">
    <property type="match status" value="1"/>
</dbReference>
<dbReference type="PANTHER" id="PTHR11260">
    <property type="entry name" value="GLUTATHIONE S-TRANSFERASE, GST, SUPERFAMILY, GST DOMAIN CONTAINING"/>
    <property type="match status" value="1"/>
</dbReference>
<reference evidence="6 7" key="1">
    <citation type="submission" date="2023-12" db="EMBL/GenBank/DDBJ databases">
        <title>A high-quality genome assembly for Dillenia turbinata (Dilleniales).</title>
        <authorList>
            <person name="Chanderbali A."/>
        </authorList>
    </citation>
    <scope>NUCLEOTIDE SEQUENCE [LARGE SCALE GENOMIC DNA]</scope>
    <source>
        <strain evidence="6">LSX21</strain>
        <tissue evidence="6">Leaf</tissue>
    </source>
</reference>
<comment type="function">
    <text evidence="3">Is involved in the conjugation of reduced glutathione to a wide number of exogenous and endogenous hydrophobic electrophiles.</text>
</comment>
<dbReference type="EC" id="2.5.1.18" evidence="3"/>
<dbReference type="InterPro" id="IPR040079">
    <property type="entry name" value="Glutathione_S-Trfase"/>
</dbReference>
<dbReference type="SFLD" id="SFLDG01152">
    <property type="entry name" value="Main.3:_Omega-_and_Tau-like"/>
    <property type="match status" value="1"/>
</dbReference>
<dbReference type="GO" id="GO:0005829">
    <property type="term" value="C:cytosol"/>
    <property type="evidence" value="ECO:0007669"/>
    <property type="project" value="UniProtKB-SubCell"/>
</dbReference>
<dbReference type="InterPro" id="IPR036249">
    <property type="entry name" value="Thioredoxin-like_sf"/>
</dbReference>
<dbReference type="AlphaFoldDB" id="A0AAN8VCR0"/>